<name>A0ABM9AIF1_9GAMM</name>
<dbReference type="NCBIfam" id="TIGR00770">
    <property type="entry name" value="Dcu"/>
    <property type="match status" value="1"/>
</dbReference>
<evidence type="ECO:0000256" key="4">
    <source>
        <dbReference type="ARBA" id="ARBA00022475"/>
    </source>
</evidence>
<comment type="catalytic activity">
    <reaction evidence="12">
        <text>fumarate(in) + L-aspartate(out) = fumarate(out) + L-aspartate(in)</text>
        <dbReference type="Rhea" id="RHEA:72459"/>
        <dbReference type="ChEBI" id="CHEBI:29806"/>
        <dbReference type="ChEBI" id="CHEBI:29991"/>
    </reaction>
    <physiologicalReaction direction="left-to-right" evidence="12">
        <dbReference type="Rhea" id="RHEA:72460"/>
    </physiologicalReaction>
</comment>
<feature type="transmembrane region" description="Helical" evidence="14">
    <location>
        <begin position="94"/>
        <end position="117"/>
    </location>
</feature>
<evidence type="ECO:0000256" key="11">
    <source>
        <dbReference type="ARBA" id="ARBA00034287"/>
    </source>
</evidence>
<proteinExistence type="inferred from homology"/>
<feature type="transmembrane region" description="Helical" evidence="14">
    <location>
        <begin position="129"/>
        <end position="158"/>
    </location>
</feature>
<dbReference type="EMBL" id="CAKLPX010000003">
    <property type="protein sequence ID" value="CAH0992551.1"/>
    <property type="molecule type" value="Genomic_DNA"/>
</dbReference>
<dbReference type="PIRSF" id="PIRSF004539">
    <property type="entry name" value="C4-dicrbxl_trns"/>
    <property type="match status" value="1"/>
</dbReference>
<comment type="catalytic activity">
    <reaction evidence="9">
        <text>L-aspartate(in) + succinate(out) = L-aspartate(out) + succinate(in)</text>
        <dbReference type="Rhea" id="RHEA:29343"/>
        <dbReference type="ChEBI" id="CHEBI:29991"/>
        <dbReference type="ChEBI" id="CHEBI:30031"/>
    </reaction>
    <physiologicalReaction direction="right-to-left" evidence="9">
        <dbReference type="Rhea" id="RHEA:29345"/>
    </physiologicalReaction>
</comment>
<evidence type="ECO:0000256" key="1">
    <source>
        <dbReference type="ARBA" id="ARBA00004429"/>
    </source>
</evidence>
<keyword evidence="3 13" id="KW-0813">Transport</keyword>
<sequence>MFFLQLCIVLFFIWAGARLGGIGIGLMGAAGVLVLTWGMGLPAGSIPVDVILIIATVITCIGVLQIAGGLDWLIVRAERLLRNNPKHINIIGPVITYLLTLGAGTGMTAFSVLPVIADVAKSQDIKPTSALALSAVASQVAITASPISAAVVFFSGILEPLGVSYLELLAIVIPSSLGAVILISVIVNMLPSKPLSQDEGYQQRVKDGLVEDYKAEKITVADGAGRAVGIFMLAVATIITYASAISDKIGLITNPPLSRDEAIMAIMLTAAGIIMMLSKVEPEKVISASTFKSGMTAIICIIGVAWLGSTFIAAHIDTIKESSGALLQSHSWLLAVALFGASMLLYSQASTTKVLMPAALAIGVSPLAAIAAFPCVSALFVLPTYPTLIASCQFDTTGCTKVGNYVFDHPFILPGTAILVTAVIFGYGMGGIVLG</sequence>
<evidence type="ECO:0000256" key="13">
    <source>
        <dbReference type="PIRNR" id="PIRNR004539"/>
    </source>
</evidence>
<gene>
    <name evidence="15" type="primary">dcuA</name>
    <name evidence="15" type="ORF">SIN8267_02684</name>
</gene>
<keyword evidence="6 14" id="KW-0812">Transmembrane</keyword>
<feature type="transmembrane region" description="Helical" evidence="14">
    <location>
        <begin position="164"/>
        <end position="187"/>
    </location>
</feature>
<keyword evidence="8 13" id="KW-0472">Membrane</keyword>
<reference evidence="15" key="1">
    <citation type="submission" date="2021-12" db="EMBL/GenBank/DDBJ databases">
        <authorList>
            <person name="Rodrigo-Torres L."/>
            <person name="Arahal R. D."/>
            <person name="Lucena T."/>
        </authorList>
    </citation>
    <scope>NUCLEOTIDE SEQUENCE</scope>
    <source>
        <strain evidence="15">CECT 8267</strain>
    </source>
</reference>
<feature type="transmembrane region" description="Helical" evidence="14">
    <location>
        <begin position="50"/>
        <end position="74"/>
    </location>
</feature>
<comment type="similarity">
    <text evidence="2 13">Belongs to the DcuA/DcuB transporter (TC 2.A.13.1) family.</text>
</comment>
<comment type="catalytic activity">
    <reaction evidence="11">
        <text>fumarate(in) + succinate(out) = fumarate(out) + succinate(in)</text>
        <dbReference type="Rhea" id="RHEA:29323"/>
        <dbReference type="ChEBI" id="CHEBI:29806"/>
        <dbReference type="ChEBI" id="CHEBI:30031"/>
    </reaction>
    <physiologicalReaction direction="right-to-left" evidence="11">
        <dbReference type="Rhea" id="RHEA:29325"/>
    </physiologicalReaction>
</comment>
<dbReference type="Pfam" id="PF03605">
    <property type="entry name" value="DcuA_DcuB"/>
    <property type="match status" value="1"/>
</dbReference>
<dbReference type="PANTHER" id="PTHR36106">
    <property type="entry name" value="ANAEROBIC C4-DICARBOXYLATE TRANSPORTER DCUB"/>
    <property type="match status" value="1"/>
</dbReference>
<feature type="transmembrane region" description="Helical" evidence="14">
    <location>
        <begin position="293"/>
        <end position="314"/>
    </location>
</feature>
<keyword evidence="5 13" id="KW-0997">Cell inner membrane</keyword>
<feature type="transmembrane region" description="Helical" evidence="14">
    <location>
        <begin position="223"/>
        <end position="242"/>
    </location>
</feature>
<comment type="catalytic activity">
    <reaction evidence="10">
        <text>(S)-malate(in) + succinate(out) = (S)-malate(out) + succinate(in)</text>
        <dbReference type="Rhea" id="RHEA:29327"/>
        <dbReference type="ChEBI" id="CHEBI:15589"/>
        <dbReference type="ChEBI" id="CHEBI:30031"/>
    </reaction>
    <physiologicalReaction direction="right-to-left" evidence="10">
        <dbReference type="Rhea" id="RHEA:29329"/>
    </physiologicalReaction>
</comment>
<evidence type="ECO:0000256" key="6">
    <source>
        <dbReference type="ARBA" id="ARBA00022692"/>
    </source>
</evidence>
<evidence type="ECO:0000256" key="2">
    <source>
        <dbReference type="ARBA" id="ARBA00006413"/>
    </source>
</evidence>
<keyword evidence="4 13" id="KW-1003">Cell membrane</keyword>
<dbReference type="Proteomes" id="UP000838100">
    <property type="component" value="Unassembled WGS sequence"/>
</dbReference>
<evidence type="ECO:0000256" key="10">
    <source>
        <dbReference type="ARBA" id="ARBA00034284"/>
    </source>
</evidence>
<feature type="transmembrane region" description="Helical" evidence="14">
    <location>
        <begin position="411"/>
        <end position="434"/>
    </location>
</feature>
<comment type="subcellular location">
    <subcellularLocation>
        <location evidence="1 13">Cell inner membrane</location>
        <topology evidence="1 13">Multi-pass membrane protein</topology>
    </subcellularLocation>
</comment>
<dbReference type="NCBIfam" id="NF006927">
    <property type="entry name" value="PRK09412.1"/>
    <property type="match status" value="1"/>
</dbReference>
<evidence type="ECO:0000256" key="7">
    <source>
        <dbReference type="ARBA" id="ARBA00022989"/>
    </source>
</evidence>
<keyword evidence="16" id="KW-1185">Reference proteome</keyword>
<protein>
    <recommendedName>
        <fullName evidence="13">C4-dicarboxylate transporter</fullName>
    </recommendedName>
</protein>
<evidence type="ECO:0000256" key="14">
    <source>
        <dbReference type="SAM" id="Phobius"/>
    </source>
</evidence>
<comment type="function">
    <text evidence="13">Responsible for the transport of C4-dicarboxylates.</text>
</comment>
<evidence type="ECO:0000256" key="12">
    <source>
        <dbReference type="ARBA" id="ARBA00036117"/>
    </source>
</evidence>
<dbReference type="InterPro" id="IPR004668">
    <property type="entry name" value="Anaer_Dcu_memb_transpt"/>
</dbReference>
<evidence type="ECO:0000256" key="9">
    <source>
        <dbReference type="ARBA" id="ARBA00034237"/>
    </source>
</evidence>
<evidence type="ECO:0000313" key="16">
    <source>
        <dbReference type="Proteomes" id="UP000838100"/>
    </source>
</evidence>
<dbReference type="PANTHER" id="PTHR36106:SF2">
    <property type="entry name" value="C4-DICARBOXYLATE TRANSPORTER DCUA"/>
    <property type="match status" value="1"/>
</dbReference>
<comment type="caution">
    <text evidence="15">The sequence shown here is derived from an EMBL/GenBank/DDBJ whole genome shotgun (WGS) entry which is preliminary data.</text>
</comment>
<evidence type="ECO:0000256" key="8">
    <source>
        <dbReference type="ARBA" id="ARBA00023136"/>
    </source>
</evidence>
<keyword evidence="7 14" id="KW-1133">Transmembrane helix</keyword>
<dbReference type="RefSeq" id="WP_237445233.1">
    <property type="nucleotide sequence ID" value="NZ_CAKLPX010000003.1"/>
</dbReference>
<evidence type="ECO:0000256" key="5">
    <source>
        <dbReference type="ARBA" id="ARBA00022519"/>
    </source>
</evidence>
<accession>A0ABM9AIF1</accession>
<evidence type="ECO:0000256" key="3">
    <source>
        <dbReference type="ARBA" id="ARBA00022448"/>
    </source>
</evidence>
<dbReference type="NCBIfam" id="NF009136">
    <property type="entry name" value="PRK12489.1"/>
    <property type="match status" value="1"/>
</dbReference>
<feature type="transmembrane region" description="Helical" evidence="14">
    <location>
        <begin position="12"/>
        <end position="38"/>
    </location>
</feature>
<organism evidence="15 16">
    <name type="scientific">Sinobacterium norvegicum</name>
    <dbReference type="NCBI Taxonomy" id="1641715"/>
    <lineage>
        <taxon>Bacteria</taxon>
        <taxon>Pseudomonadati</taxon>
        <taxon>Pseudomonadota</taxon>
        <taxon>Gammaproteobacteria</taxon>
        <taxon>Cellvibrionales</taxon>
        <taxon>Spongiibacteraceae</taxon>
        <taxon>Sinobacterium</taxon>
    </lineage>
</organism>
<evidence type="ECO:0000313" key="15">
    <source>
        <dbReference type="EMBL" id="CAH0992551.1"/>
    </source>
</evidence>
<feature type="transmembrane region" description="Helical" evidence="14">
    <location>
        <begin position="358"/>
        <end position="381"/>
    </location>
</feature>
<feature type="transmembrane region" description="Helical" evidence="14">
    <location>
        <begin position="326"/>
        <end position="346"/>
    </location>
</feature>